<dbReference type="AlphaFoldDB" id="A0A0V8JHP6"/>
<feature type="domain" description="Prohead serine protease" evidence="4">
    <location>
        <begin position="9"/>
        <end position="167"/>
    </location>
</feature>
<dbReference type="Pfam" id="PF04586">
    <property type="entry name" value="Peptidase_S78"/>
    <property type="match status" value="1"/>
</dbReference>
<accession>A0A0V8JHP6</accession>
<evidence type="ECO:0000259" key="4">
    <source>
        <dbReference type="Pfam" id="PF04586"/>
    </source>
</evidence>
<dbReference type="InterPro" id="IPR054613">
    <property type="entry name" value="Peptidase_S78_dom"/>
</dbReference>
<sequence length="192" mass="21161">MKELRVAELRAAEPQGESGLILSGRPIVYDQPTTIKAPFGDYIEIIQRGALDGADLSDIRLLYNHDMNKIPLARTPKTMSFSLDSAGLAMRAELPDTVEGKSVYTAVKRQDLSGMSFAFKVPQGGSHFDAKTNTRSISKIEKVYEVSIVPFPAYPQTSIEARAAIENTWAKLKAPERQAAKIKVNQILKRGI</sequence>
<keyword evidence="3" id="KW-0378">Hydrolase</keyword>
<dbReference type="GO" id="GO:0006508">
    <property type="term" value="P:proteolysis"/>
    <property type="evidence" value="ECO:0007669"/>
    <property type="project" value="UniProtKB-KW"/>
</dbReference>
<gene>
    <name evidence="5" type="ORF">AS180_17920</name>
</gene>
<dbReference type="InterPro" id="IPR006433">
    <property type="entry name" value="Prohead_protease"/>
</dbReference>
<reference evidence="5 6" key="1">
    <citation type="submission" date="2015-11" db="EMBL/GenBank/DDBJ databases">
        <title>Bacillus caseinolyticus sp nov.</title>
        <authorList>
            <person name="Dastager S.G."/>
            <person name="Mawlankar R."/>
        </authorList>
    </citation>
    <scope>NUCLEOTIDE SEQUENCE [LARGE SCALE GENOMIC DNA]</scope>
    <source>
        <strain evidence="5 6">SGD-V-76</strain>
    </source>
</reference>
<protein>
    <submittedName>
        <fullName evidence="5">Peptidase U35</fullName>
    </submittedName>
</protein>
<keyword evidence="1" id="KW-1188">Viral release from host cell</keyword>
<name>A0A0V8JHP6_9BACI</name>
<evidence type="ECO:0000313" key="5">
    <source>
        <dbReference type="EMBL" id="KSU86565.1"/>
    </source>
</evidence>
<evidence type="ECO:0000256" key="3">
    <source>
        <dbReference type="ARBA" id="ARBA00022801"/>
    </source>
</evidence>
<organism evidence="5 6">
    <name type="scientific">Priestia veravalensis</name>
    <dbReference type="NCBI Taxonomy" id="1414648"/>
    <lineage>
        <taxon>Bacteria</taxon>
        <taxon>Bacillati</taxon>
        <taxon>Bacillota</taxon>
        <taxon>Bacilli</taxon>
        <taxon>Bacillales</taxon>
        <taxon>Bacillaceae</taxon>
        <taxon>Priestia</taxon>
    </lineage>
</organism>
<evidence type="ECO:0000256" key="2">
    <source>
        <dbReference type="ARBA" id="ARBA00022670"/>
    </source>
</evidence>
<evidence type="ECO:0000256" key="1">
    <source>
        <dbReference type="ARBA" id="ARBA00022612"/>
    </source>
</evidence>
<proteinExistence type="predicted"/>
<dbReference type="EMBL" id="LNQP01000077">
    <property type="protein sequence ID" value="KSU86565.1"/>
    <property type="molecule type" value="Genomic_DNA"/>
</dbReference>
<comment type="caution">
    <text evidence="5">The sequence shown here is derived from an EMBL/GenBank/DDBJ whole genome shotgun (WGS) entry which is preliminary data.</text>
</comment>
<dbReference type="GO" id="GO:0008233">
    <property type="term" value="F:peptidase activity"/>
    <property type="evidence" value="ECO:0007669"/>
    <property type="project" value="UniProtKB-KW"/>
</dbReference>
<dbReference type="RefSeq" id="WP_062687238.1">
    <property type="nucleotide sequence ID" value="NZ_KQ758692.1"/>
</dbReference>
<dbReference type="NCBIfam" id="TIGR01543">
    <property type="entry name" value="proheadase_HK97"/>
    <property type="match status" value="1"/>
</dbReference>
<keyword evidence="2" id="KW-0645">Protease</keyword>
<keyword evidence="6" id="KW-1185">Reference proteome</keyword>
<dbReference type="Proteomes" id="UP000053681">
    <property type="component" value="Unassembled WGS sequence"/>
</dbReference>
<evidence type="ECO:0000313" key="6">
    <source>
        <dbReference type="Proteomes" id="UP000053681"/>
    </source>
</evidence>